<protein>
    <submittedName>
        <fullName evidence="1">Uncharacterized protein</fullName>
    </submittedName>
</protein>
<accession>A0A4V6KS21</accession>
<evidence type="ECO:0000313" key="1">
    <source>
        <dbReference type="EMBL" id="VTR45278.1"/>
    </source>
</evidence>
<sequence length="100" mass="11959">MDIYIDLFLPKGNDVCNLKEDLISWGEESFSQFPKKYSWMDTLKLASPDHFPSYEILLPQNVELDNYSIYSIDDNSIYEWEQDVNKHQVSNNCFKKIHYR</sequence>
<dbReference type="EMBL" id="CABEEZ010000113">
    <property type="protein sequence ID" value="VTR45278.1"/>
    <property type="molecule type" value="Genomic_DNA"/>
</dbReference>
<proteinExistence type="predicted"/>
<reference evidence="1" key="1">
    <citation type="submission" date="2019-05" db="EMBL/GenBank/DDBJ databases">
        <authorList>
            <consortium name="Pathogen Informatics"/>
        </authorList>
    </citation>
    <scope>NUCLEOTIDE SEQUENCE [LARGE SCALE GENOMIC DNA]</scope>
    <source>
        <strain evidence="1">NCTC12965</strain>
    </source>
</reference>
<organism evidence="1">
    <name type="scientific">Serratia fonticola</name>
    <dbReference type="NCBI Taxonomy" id="47917"/>
    <lineage>
        <taxon>Bacteria</taxon>
        <taxon>Pseudomonadati</taxon>
        <taxon>Pseudomonadota</taxon>
        <taxon>Gammaproteobacteria</taxon>
        <taxon>Enterobacterales</taxon>
        <taxon>Yersiniaceae</taxon>
        <taxon>Serratia</taxon>
    </lineage>
</organism>
<dbReference type="AlphaFoldDB" id="A0A4V6KS21"/>
<gene>
    <name evidence="1" type="ORF">NCTC12965_05218</name>
</gene>
<name>A0A4V6KS21_SERFO</name>